<reference evidence="1" key="1">
    <citation type="submission" date="2022-12" db="EMBL/GenBank/DDBJ databases">
        <title>Genome sequence of SJ11.</title>
        <authorList>
            <person name="Woo H."/>
        </authorList>
    </citation>
    <scope>NUCLEOTIDE SEQUENCE</scope>
    <source>
        <strain evidence="1">SJ11</strain>
    </source>
</reference>
<comment type="caution">
    <text evidence="1">The sequence shown here is derived from an EMBL/GenBank/DDBJ whole genome shotgun (WGS) entry which is preliminary data.</text>
</comment>
<evidence type="ECO:0000313" key="2">
    <source>
        <dbReference type="Proteomes" id="UP001144341"/>
    </source>
</evidence>
<dbReference type="EMBL" id="JAPWGL010000002">
    <property type="protein sequence ID" value="MCZ4223277.1"/>
    <property type="molecule type" value="Genomic_DNA"/>
</dbReference>
<keyword evidence="2" id="KW-1185">Reference proteome</keyword>
<dbReference type="RefSeq" id="WP_269415075.1">
    <property type="nucleotide sequence ID" value="NZ_JAPWGL010000002.1"/>
</dbReference>
<organism evidence="1 2">
    <name type="scientific">Pedobacter rhodius</name>
    <dbReference type="NCBI Taxonomy" id="3004098"/>
    <lineage>
        <taxon>Bacteria</taxon>
        <taxon>Pseudomonadati</taxon>
        <taxon>Bacteroidota</taxon>
        <taxon>Sphingobacteriia</taxon>
        <taxon>Sphingobacteriales</taxon>
        <taxon>Sphingobacteriaceae</taxon>
        <taxon>Pedobacter</taxon>
    </lineage>
</organism>
<proteinExistence type="predicted"/>
<sequence>MSYEKQLKDIRLTPLGNKLLRLVLEDENILTLRKELLKGRASILNDLEQETSFLFKVRKRFIEDKIEHDDFISLKRGHREKQEALNDKL</sequence>
<accession>A0ABT4KYJ2</accession>
<evidence type="ECO:0000313" key="1">
    <source>
        <dbReference type="EMBL" id="MCZ4223277.1"/>
    </source>
</evidence>
<dbReference type="Proteomes" id="UP001144341">
    <property type="component" value="Unassembled WGS sequence"/>
</dbReference>
<protein>
    <submittedName>
        <fullName evidence="1">Uncharacterized protein</fullName>
    </submittedName>
</protein>
<name>A0ABT4KYJ2_9SPHI</name>
<gene>
    <name evidence="1" type="ORF">O0931_08190</name>
</gene>